<organism evidence="1 2">
    <name type="scientific">Hadarchaeum yellowstonense</name>
    <dbReference type="NCBI Taxonomy" id="1776334"/>
    <lineage>
        <taxon>Archaea</taxon>
        <taxon>Methanobacteriati</taxon>
        <taxon>Candidatus Hadarchaeota</taxon>
        <taxon>Candidatus Hadarchaeia</taxon>
        <taxon>Candidatus Hadarchaeales</taxon>
        <taxon>Candidatus Hadarchaeaceae</taxon>
        <taxon>Candidatus Hadarchaeum</taxon>
    </lineage>
</organism>
<dbReference type="AlphaFoldDB" id="A0A147JXK8"/>
<dbReference type="Gene3D" id="3.40.50.300">
    <property type="entry name" value="P-loop containing nucleotide triphosphate hydrolases"/>
    <property type="match status" value="1"/>
</dbReference>
<reference evidence="1 2" key="1">
    <citation type="journal article" date="2016" name="Nat. Microbiol.">
        <title>Genomic inference of the metabolism of cosmopolitan subsurface Archaea, Hadesarchaea.</title>
        <authorList>
            <person name="Baker B.J."/>
            <person name="Saw J.H."/>
            <person name="Lind A.E."/>
            <person name="Lazar C.S."/>
            <person name="Hinrichs K.-U."/>
            <person name="Teske A.P."/>
            <person name="Ettema T.J."/>
        </authorList>
    </citation>
    <scope>NUCLEOTIDE SEQUENCE [LARGE SCALE GENOMIC DNA]</scope>
</reference>
<evidence type="ECO:0000313" key="1">
    <source>
        <dbReference type="EMBL" id="KUO41231.1"/>
    </source>
</evidence>
<dbReference type="PANTHER" id="PTHR41930">
    <property type="entry name" value="UPF0200 PROTEIN MJ1399"/>
    <property type="match status" value="1"/>
</dbReference>
<dbReference type="Pfam" id="PF13207">
    <property type="entry name" value="AAA_17"/>
    <property type="match status" value="1"/>
</dbReference>
<name>A0A147JXK8_HADYE</name>
<evidence type="ECO:0000313" key="2">
    <source>
        <dbReference type="Proteomes" id="UP000074294"/>
    </source>
</evidence>
<proteinExistence type="predicted"/>
<accession>A0A147JXK8</accession>
<dbReference type="STRING" id="1776334.APZ16_06210"/>
<dbReference type="PANTHER" id="PTHR41930:SF1">
    <property type="entry name" value="DEPHOSPHO-COA KINASE"/>
    <property type="match status" value="1"/>
</dbReference>
<dbReference type="Proteomes" id="UP000074294">
    <property type="component" value="Unassembled WGS sequence"/>
</dbReference>
<dbReference type="SUPFAM" id="SSF52540">
    <property type="entry name" value="P-loop containing nucleoside triphosphate hydrolases"/>
    <property type="match status" value="1"/>
</dbReference>
<sequence>MAPQIIGIVGLPGSGKTEIAKTLSRLGVPSVRMGDVVWEELRRRGKRITEKNVALLSNELRRREGMGAIAKRCIPLVRKAGEGQRAVVVDGIRGMAEVKEFRKTFGKNFHLIGCWSSQRTRYRRIASRKREDDTISIRSFHKKDERELSWGLGDAMALADFIIVNEGDLEELRRAAEDLFKKIVG</sequence>
<dbReference type="EMBL" id="LQMQ01000026">
    <property type="protein sequence ID" value="KUO41231.1"/>
    <property type="molecule type" value="Genomic_DNA"/>
</dbReference>
<dbReference type="InterPro" id="IPR027417">
    <property type="entry name" value="P-loop_NTPase"/>
</dbReference>
<protein>
    <submittedName>
        <fullName evidence="1">Uncharacterized protein</fullName>
    </submittedName>
</protein>
<gene>
    <name evidence="1" type="ORF">APZ16_06210</name>
</gene>
<comment type="caution">
    <text evidence="1">The sequence shown here is derived from an EMBL/GenBank/DDBJ whole genome shotgun (WGS) entry which is preliminary data.</text>
</comment>